<keyword evidence="2" id="KW-1185">Reference proteome</keyword>
<sequence>MKGRLSRHILSKWKKTEVLLKEAGLRDHIPDTKPMDRETLKEMLKRYGMVYIKPDCGRFGNGVMRVEMDTNSNERPYSYQFGFDISRFARFEQMFRSILKITGRRRYLVQKGIQLRTYQNRHFDIRVMVQQLPCSKWVTTGVIGRVAHPKKVVTNFHNGGAIKPVETLLAAYVPTEKTRKYIRKLRRLGVKTARQLQSRYQGLREIGLDVALDDKLHPWLLEVNTSPDPFIFKRLKDKSIFKRIYSNSWARARK</sequence>
<evidence type="ECO:0000313" key="2">
    <source>
        <dbReference type="Proteomes" id="UP000214746"/>
    </source>
</evidence>
<dbReference type="AlphaFoldDB" id="A0A2W1NP04"/>
<dbReference type="SUPFAM" id="SSF56059">
    <property type="entry name" value="Glutathione synthetase ATP-binding domain-like"/>
    <property type="match status" value="1"/>
</dbReference>
<dbReference type="InterPro" id="IPR026838">
    <property type="entry name" value="YheC/D"/>
</dbReference>
<organism evidence="1 2">
    <name type="scientific">Paenibacillus xerothermodurans</name>
    <dbReference type="NCBI Taxonomy" id="1977292"/>
    <lineage>
        <taxon>Bacteria</taxon>
        <taxon>Bacillati</taxon>
        <taxon>Bacillota</taxon>
        <taxon>Bacilli</taxon>
        <taxon>Bacillales</taxon>
        <taxon>Paenibacillaceae</taxon>
        <taxon>Paenibacillus</taxon>
    </lineage>
</organism>
<reference evidence="1" key="1">
    <citation type="submission" date="2018-06" db="EMBL/GenBank/DDBJ databases">
        <title>Paenibacillus xerothermodurans sp. nov. an extremely dry heat resistant spore forming bacterium isolated from the soil of Cape Canaveral, Florida.</title>
        <authorList>
            <person name="Seuylemezian A."/>
            <person name="Kaur N."/>
            <person name="Patil P."/>
            <person name="Patil P."/>
            <person name="Mayilraj S."/>
            <person name="Vaishampayan P."/>
        </authorList>
    </citation>
    <scope>NUCLEOTIDE SEQUENCE [LARGE SCALE GENOMIC DNA]</scope>
    <source>
        <strain evidence="1">ATCC 27380</strain>
    </source>
</reference>
<dbReference type="RefSeq" id="WP_089199401.1">
    <property type="nucleotide sequence ID" value="NZ_NHRJ02000003.1"/>
</dbReference>
<evidence type="ECO:0000313" key="1">
    <source>
        <dbReference type="EMBL" id="PZE21205.1"/>
    </source>
</evidence>
<name>A0A2W1NP04_PAEXE</name>
<dbReference type="Proteomes" id="UP000214746">
    <property type="component" value="Unassembled WGS sequence"/>
</dbReference>
<dbReference type="EMBL" id="NHRJ02000003">
    <property type="protein sequence ID" value="PZE21205.1"/>
    <property type="molecule type" value="Genomic_DNA"/>
</dbReference>
<accession>A0A2W1NP04</accession>
<gene>
    <name evidence="1" type="ORF">CBW46_007475</name>
</gene>
<comment type="caution">
    <text evidence="1">The sequence shown here is derived from an EMBL/GenBank/DDBJ whole genome shotgun (WGS) entry which is preliminary data.</text>
</comment>
<protein>
    <submittedName>
        <fullName evidence="1">YheC/YheD family protein</fullName>
    </submittedName>
</protein>
<dbReference type="Pfam" id="PF14398">
    <property type="entry name" value="ATPgrasp_YheCD"/>
    <property type="match status" value="1"/>
</dbReference>
<proteinExistence type="predicted"/>
<dbReference type="Gene3D" id="3.30.470.20">
    <property type="entry name" value="ATP-grasp fold, B domain"/>
    <property type="match status" value="1"/>
</dbReference>
<dbReference type="OrthoDB" id="7869153at2"/>